<proteinExistence type="predicted"/>
<feature type="compositionally biased region" description="Acidic residues" evidence="1">
    <location>
        <begin position="193"/>
        <end position="218"/>
    </location>
</feature>
<feature type="compositionally biased region" description="Polar residues" evidence="1">
    <location>
        <begin position="61"/>
        <end position="72"/>
    </location>
</feature>
<feature type="compositionally biased region" description="Basic and acidic residues" evidence="1">
    <location>
        <begin position="272"/>
        <end position="286"/>
    </location>
</feature>
<name>A0A0C9TVH8_PAXIN</name>
<evidence type="ECO:0000313" key="2">
    <source>
        <dbReference type="EMBL" id="KIJ11321.1"/>
    </source>
</evidence>
<dbReference type="AlphaFoldDB" id="A0A0C9TVH8"/>
<evidence type="ECO:0000256" key="1">
    <source>
        <dbReference type="SAM" id="MobiDB-lite"/>
    </source>
</evidence>
<dbReference type="OrthoDB" id="2678283at2759"/>
<dbReference type="HOGENOM" id="CLU_031399_0_0_1"/>
<accession>A0A0C9TVH8</accession>
<feature type="region of interest" description="Disordered" evidence="1">
    <location>
        <begin position="14"/>
        <end position="80"/>
    </location>
</feature>
<dbReference type="Proteomes" id="UP000053647">
    <property type="component" value="Unassembled WGS sequence"/>
</dbReference>
<keyword evidence="3" id="KW-1185">Reference proteome</keyword>
<organism evidence="2 3">
    <name type="scientific">Paxillus involutus ATCC 200175</name>
    <dbReference type="NCBI Taxonomy" id="664439"/>
    <lineage>
        <taxon>Eukaryota</taxon>
        <taxon>Fungi</taxon>
        <taxon>Dikarya</taxon>
        <taxon>Basidiomycota</taxon>
        <taxon>Agaricomycotina</taxon>
        <taxon>Agaricomycetes</taxon>
        <taxon>Agaricomycetidae</taxon>
        <taxon>Boletales</taxon>
        <taxon>Paxilineae</taxon>
        <taxon>Paxillaceae</taxon>
        <taxon>Paxillus</taxon>
    </lineage>
</organism>
<dbReference type="EMBL" id="KN819382">
    <property type="protein sequence ID" value="KIJ11321.1"/>
    <property type="molecule type" value="Genomic_DNA"/>
</dbReference>
<feature type="region of interest" description="Disordered" evidence="1">
    <location>
        <begin position="117"/>
        <end position="358"/>
    </location>
</feature>
<gene>
    <name evidence="2" type="ORF">PAXINDRAFT_15788</name>
</gene>
<protein>
    <submittedName>
        <fullName evidence="2">Uncharacterized protein</fullName>
    </submittedName>
</protein>
<reference evidence="2 3" key="1">
    <citation type="submission" date="2014-06" db="EMBL/GenBank/DDBJ databases">
        <authorList>
            <consortium name="DOE Joint Genome Institute"/>
            <person name="Kuo A."/>
            <person name="Kohler A."/>
            <person name="Nagy L.G."/>
            <person name="Floudas D."/>
            <person name="Copeland A."/>
            <person name="Barry K.W."/>
            <person name="Cichocki N."/>
            <person name="Veneault-Fourrey C."/>
            <person name="LaButti K."/>
            <person name="Lindquist E.A."/>
            <person name="Lipzen A."/>
            <person name="Lundell T."/>
            <person name="Morin E."/>
            <person name="Murat C."/>
            <person name="Sun H."/>
            <person name="Tunlid A."/>
            <person name="Henrissat B."/>
            <person name="Grigoriev I.V."/>
            <person name="Hibbett D.S."/>
            <person name="Martin F."/>
            <person name="Nordberg H.P."/>
            <person name="Cantor M.N."/>
            <person name="Hua S.X."/>
        </authorList>
    </citation>
    <scope>NUCLEOTIDE SEQUENCE [LARGE SCALE GENOMIC DNA]</scope>
    <source>
        <strain evidence="2 3">ATCC 200175</strain>
    </source>
</reference>
<reference evidence="3" key="2">
    <citation type="submission" date="2015-01" db="EMBL/GenBank/DDBJ databases">
        <title>Evolutionary Origins and Diversification of the Mycorrhizal Mutualists.</title>
        <authorList>
            <consortium name="DOE Joint Genome Institute"/>
            <consortium name="Mycorrhizal Genomics Consortium"/>
            <person name="Kohler A."/>
            <person name="Kuo A."/>
            <person name="Nagy L.G."/>
            <person name="Floudas D."/>
            <person name="Copeland A."/>
            <person name="Barry K.W."/>
            <person name="Cichocki N."/>
            <person name="Veneault-Fourrey C."/>
            <person name="LaButti K."/>
            <person name="Lindquist E.A."/>
            <person name="Lipzen A."/>
            <person name="Lundell T."/>
            <person name="Morin E."/>
            <person name="Murat C."/>
            <person name="Riley R."/>
            <person name="Ohm R."/>
            <person name="Sun H."/>
            <person name="Tunlid A."/>
            <person name="Henrissat B."/>
            <person name="Grigoriev I.V."/>
            <person name="Hibbett D.S."/>
            <person name="Martin F."/>
        </authorList>
    </citation>
    <scope>NUCLEOTIDE SEQUENCE [LARGE SCALE GENOMIC DNA]</scope>
    <source>
        <strain evidence="3">ATCC 200175</strain>
    </source>
</reference>
<feature type="compositionally biased region" description="Basic and acidic residues" evidence="1">
    <location>
        <begin position="335"/>
        <end position="351"/>
    </location>
</feature>
<sequence length="607" mass="67948">MDLIHCPIFRRPPAKKHLQSSKPTVRNISKPPISGIHHNWFEKSKTQSTLSSTNSKEKTPRYSNTVSHSQPVNDYAGLQGKQDNNFVTTMRSSPVMVPLVVERLGTPEIPALVLKRTGGMGIPRSDGQVDEYRSNGNEDQDVEVGCDERDNGTQQGGRGESDNEDEGARESQSVCAHGGGVNGDEAAVNPMDDQTEDDPCNPSDTEDEEGPAVSGDEDNNVRGGGDRGSEGNSKSHKPSRELASQPQSHNLKRQPSKATKVLPSCGHRIYVKSRDGESEDDRRRGSEDDDKVTEDVDNRSNHTKAPPKPQAKIVLERQWHNFKKQPSKVISSAEHVSDHGRIHGHPIRDVADGESSSPYSDSDIQISMVAAHACGATKKKCDKVKKFKNDDLPGLPRTIKAWKLHVVPMFHDYTTTLDDPWEITDSIKYAQKLWNTFVPQLKHTICYKNDPVFYLAVAAFFDQYTVFDNPKDRSNYVVWAVPEPTEEVNEHGGNFFVPPSHYPYMWEEFDDADPEDPVHKGAFMHECILDTFALYLETVEHLPKTRWTTSSGRWPRGALMLSIVAVERAFGQWDTGNFVPLSKANGRFLNKLWGYVTDEVMVSVDRF</sequence>
<evidence type="ECO:0000313" key="3">
    <source>
        <dbReference type="Proteomes" id="UP000053647"/>
    </source>
</evidence>